<dbReference type="PROSITE" id="PS51186">
    <property type="entry name" value="GNAT"/>
    <property type="match status" value="1"/>
</dbReference>
<proteinExistence type="predicted"/>
<sequence length="226" mass="25573">MASTLESDVVQSKPKARRPWWAVIRSLSARHRERIAGHLLALDPQDRYLRFGYAANDAQIRSYVDKLDFERDVVFGIYNWRLKLVAMAHLAHSVDRSYDACAEFGVSVLPSARGHGYGGQLFARAMLHARNAGVQLMFIHALSENKIMLGIARKAGATVEYDGSEAQAYLRLPAATFETQVAELLEEQLAQADYRLKMQARQFWNLLSDLQDVRRGVREGRHRTGS</sequence>
<dbReference type="SUPFAM" id="SSF55729">
    <property type="entry name" value="Acyl-CoA N-acyltransferases (Nat)"/>
    <property type="match status" value="1"/>
</dbReference>
<dbReference type="Pfam" id="PF00583">
    <property type="entry name" value="Acetyltransf_1"/>
    <property type="match status" value="1"/>
</dbReference>
<dbReference type="Proteomes" id="UP000292939">
    <property type="component" value="Chromosome"/>
</dbReference>
<protein>
    <submittedName>
        <fullName evidence="2">GNAT family N-acetyltransferase</fullName>
    </submittedName>
</protein>
<dbReference type="AlphaFoldDB" id="A0A4P6UI17"/>
<name>A0A4P6UI17_9BURK</name>
<dbReference type="OrthoDB" id="9178559at2"/>
<dbReference type="RefSeq" id="WP_131277578.1">
    <property type="nucleotide sequence ID" value="NZ_CP031395.1"/>
</dbReference>
<reference evidence="2 3" key="1">
    <citation type="submission" date="2018-07" db="EMBL/GenBank/DDBJ databases">
        <title>Exploring interactions and the metabolic potential of the ultra-small soil bacteria Hylemonella gracilis.</title>
        <authorList>
            <person name="Tyc O."/>
            <person name="Kulkarni P."/>
            <person name="Gawehns F."/>
            <person name="Hundscheid M."/>
            <person name="Zweers H."/>
            <person name="Garbeva P."/>
        </authorList>
    </citation>
    <scope>NUCLEOTIDE SEQUENCE [LARGE SCALE GENOMIC DNA]</scope>
    <source>
        <strain evidence="2 3">NS1</strain>
    </source>
</reference>
<dbReference type="GO" id="GO:0016747">
    <property type="term" value="F:acyltransferase activity, transferring groups other than amino-acyl groups"/>
    <property type="evidence" value="ECO:0007669"/>
    <property type="project" value="InterPro"/>
</dbReference>
<dbReference type="CDD" id="cd04301">
    <property type="entry name" value="NAT_SF"/>
    <property type="match status" value="1"/>
</dbReference>
<evidence type="ECO:0000259" key="1">
    <source>
        <dbReference type="PROSITE" id="PS51186"/>
    </source>
</evidence>
<accession>A0A4P6UI17</accession>
<dbReference type="KEGG" id="hgr:DW355_01880"/>
<feature type="domain" description="N-acetyltransferase" evidence="1">
    <location>
        <begin position="37"/>
        <end position="175"/>
    </location>
</feature>
<dbReference type="EMBL" id="CP031395">
    <property type="protein sequence ID" value="QBK03687.1"/>
    <property type="molecule type" value="Genomic_DNA"/>
</dbReference>
<evidence type="ECO:0000313" key="2">
    <source>
        <dbReference type="EMBL" id="QBK03687.1"/>
    </source>
</evidence>
<dbReference type="Gene3D" id="3.40.630.30">
    <property type="match status" value="1"/>
</dbReference>
<gene>
    <name evidence="2" type="ORF">DW355_01880</name>
</gene>
<dbReference type="InterPro" id="IPR016181">
    <property type="entry name" value="Acyl_CoA_acyltransferase"/>
</dbReference>
<organism evidence="2 3">
    <name type="scientific">Hylemonella gracilis</name>
    <dbReference type="NCBI Taxonomy" id="80880"/>
    <lineage>
        <taxon>Bacteria</taxon>
        <taxon>Pseudomonadati</taxon>
        <taxon>Pseudomonadota</taxon>
        <taxon>Betaproteobacteria</taxon>
        <taxon>Burkholderiales</taxon>
        <taxon>Comamonadaceae</taxon>
        <taxon>Hylemonella</taxon>
    </lineage>
</organism>
<keyword evidence="2" id="KW-0808">Transferase</keyword>
<evidence type="ECO:0000313" key="3">
    <source>
        <dbReference type="Proteomes" id="UP000292939"/>
    </source>
</evidence>
<dbReference type="InterPro" id="IPR000182">
    <property type="entry name" value="GNAT_dom"/>
</dbReference>